<dbReference type="UniPathway" id="UPA00232"/>
<sequence>MSFNYSSTNIDQDEIAKFSAMAAEWWDPKGKFKPLHIINPLRLDYVLQKAGNLSGKQILDVGCGGGILTESLAKQGGIVTGLDMAEASLNIAKAHAAQNQLTIQYILQSVEEHAQNNPQKYDVITCMEMLEHVPSPESIIQACATLLKPDGHLFLSTINRNNKSRFMLIVGAEYIARLVPIGTHDFHKFIRPSEMMNWASQANLKTEEFIGIEYHLLKNEFSLSRNIDVNYIGHFIY</sequence>
<keyword evidence="2 5" id="KW-0808">Transferase</keyword>
<feature type="binding site" evidence="5">
    <location>
        <position position="62"/>
    </location>
    <ligand>
        <name>S-adenosyl-L-methionine</name>
        <dbReference type="ChEBI" id="CHEBI:59789"/>
    </ligand>
</feature>
<organism evidence="6 7">
    <name type="scientific">Zophobihabitans entericus</name>
    <dbReference type="NCBI Taxonomy" id="1635327"/>
    <lineage>
        <taxon>Bacteria</taxon>
        <taxon>Pseudomonadati</taxon>
        <taxon>Pseudomonadota</taxon>
        <taxon>Gammaproteobacteria</taxon>
        <taxon>Orbales</taxon>
        <taxon>Orbaceae</taxon>
        <taxon>Zophobihabitans</taxon>
    </lineage>
</organism>
<dbReference type="SUPFAM" id="SSF53335">
    <property type="entry name" value="S-adenosyl-L-methionine-dependent methyltransferases"/>
    <property type="match status" value="1"/>
</dbReference>
<dbReference type="Gene3D" id="3.40.50.150">
    <property type="entry name" value="Vaccinia Virus protein VP39"/>
    <property type="match status" value="1"/>
</dbReference>
<keyword evidence="1 5" id="KW-0489">Methyltransferase</keyword>
<dbReference type="GO" id="GO:0102208">
    <property type="term" value="F:2-polyprenyl-6-hydroxyphenol methylase activity"/>
    <property type="evidence" value="ECO:0007669"/>
    <property type="project" value="UniProtKB-EC"/>
</dbReference>
<keyword evidence="4 5" id="KW-0949">S-adenosyl-L-methionine</keyword>
<comment type="catalytic activity">
    <reaction evidence="5">
        <text>a 3-demethylubiquinol + S-adenosyl-L-methionine = a ubiquinol + S-adenosyl-L-homocysteine + H(+)</text>
        <dbReference type="Rhea" id="RHEA:44380"/>
        <dbReference type="Rhea" id="RHEA-COMP:9566"/>
        <dbReference type="Rhea" id="RHEA-COMP:10914"/>
        <dbReference type="ChEBI" id="CHEBI:15378"/>
        <dbReference type="ChEBI" id="CHEBI:17976"/>
        <dbReference type="ChEBI" id="CHEBI:57856"/>
        <dbReference type="ChEBI" id="CHEBI:59789"/>
        <dbReference type="ChEBI" id="CHEBI:84422"/>
        <dbReference type="EC" id="2.1.1.64"/>
    </reaction>
</comment>
<evidence type="ECO:0000256" key="2">
    <source>
        <dbReference type="ARBA" id="ARBA00022679"/>
    </source>
</evidence>
<evidence type="ECO:0000313" key="7">
    <source>
        <dbReference type="Proteomes" id="UP000501168"/>
    </source>
</evidence>
<dbReference type="FunCoup" id="A0A6G9ID71">
    <property type="interactions" value="403"/>
</dbReference>
<comment type="catalytic activity">
    <reaction evidence="5">
        <text>a 3-(all-trans-polyprenyl)benzene-1,2-diol + S-adenosyl-L-methionine = a 2-methoxy-6-(all-trans-polyprenyl)phenol + S-adenosyl-L-homocysteine + H(+)</text>
        <dbReference type="Rhea" id="RHEA:31411"/>
        <dbReference type="Rhea" id="RHEA-COMP:9550"/>
        <dbReference type="Rhea" id="RHEA-COMP:9551"/>
        <dbReference type="ChEBI" id="CHEBI:15378"/>
        <dbReference type="ChEBI" id="CHEBI:57856"/>
        <dbReference type="ChEBI" id="CHEBI:59789"/>
        <dbReference type="ChEBI" id="CHEBI:62729"/>
        <dbReference type="ChEBI" id="CHEBI:62731"/>
        <dbReference type="EC" id="2.1.1.222"/>
    </reaction>
</comment>
<evidence type="ECO:0000313" key="6">
    <source>
        <dbReference type="EMBL" id="QIQ21787.1"/>
    </source>
</evidence>
<evidence type="ECO:0000256" key="4">
    <source>
        <dbReference type="ARBA" id="ARBA00022691"/>
    </source>
</evidence>
<name>A0A6G9ID71_9GAMM</name>
<dbReference type="CDD" id="cd02440">
    <property type="entry name" value="AdoMet_MTases"/>
    <property type="match status" value="1"/>
</dbReference>
<dbReference type="EC" id="2.1.1.64" evidence="5"/>
<gene>
    <name evidence="5 6" type="primary">ubiG</name>
    <name evidence="6" type="ORF">IPMB12_08895</name>
</gene>
<dbReference type="FunFam" id="3.40.50.150:FF:000028">
    <property type="entry name" value="Ubiquinone biosynthesis O-methyltransferase"/>
    <property type="match status" value="1"/>
</dbReference>
<dbReference type="EMBL" id="CP050253">
    <property type="protein sequence ID" value="QIQ21787.1"/>
    <property type="molecule type" value="Genomic_DNA"/>
</dbReference>
<dbReference type="GO" id="GO:0010420">
    <property type="term" value="F:polyprenyldihydroxybenzoate methyltransferase activity"/>
    <property type="evidence" value="ECO:0007669"/>
    <property type="project" value="InterPro"/>
</dbReference>
<comment type="similarity">
    <text evidence="5">Belongs to the methyltransferase superfamily. UbiG/COQ3 family.</text>
</comment>
<evidence type="ECO:0000256" key="3">
    <source>
        <dbReference type="ARBA" id="ARBA00022688"/>
    </source>
</evidence>
<dbReference type="Proteomes" id="UP000501168">
    <property type="component" value="Chromosome"/>
</dbReference>
<feature type="binding site" evidence="5">
    <location>
        <position position="83"/>
    </location>
    <ligand>
        <name>S-adenosyl-L-methionine</name>
        <dbReference type="ChEBI" id="CHEBI:59789"/>
    </ligand>
</feature>
<comment type="pathway">
    <text evidence="5">Cofactor biosynthesis; ubiquinone biosynthesis.</text>
</comment>
<dbReference type="NCBIfam" id="TIGR01983">
    <property type="entry name" value="UbiG"/>
    <property type="match status" value="1"/>
</dbReference>
<dbReference type="HAMAP" id="MF_00472">
    <property type="entry name" value="UbiG"/>
    <property type="match status" value="1"/>
</dbReference>
<evidence type="ECO:0000256" key="5">
    <source>
        <dbReference type="HAMAP-Rule" id="MF_00472"/>
    </source>
</evidence>
<dbReference type="GO" id="GO:0061542">
    <property type="term" value="F:3-demethylubiquinol 3-O-methyltransferase activity"/>
    <property type="evidence" value="ECO:0007669"/>
    <property type="project" value="UniProtKB-UniRule"/>
</dbReference>
<feature type="binding site" evidence="5">
    <location>
        <position position="127"/>
    </location>
    <ligand>
        <name>S-adenosyl-L-methionine</name>
        <dbReference type="ChEBI" id="CHEBI:59789"/>
    </ligand>
</feature>
<feature type="binding site" evidence="5">
    <location>
        <position position="42"/>
    </location>
    <ligand>
        <name>S-adenosyl-L-methionine</name>
        <dbReference type="ChEBI" id="CHEBI:59789"/>
    </ligand>
</feature>
<keyword evidence="7" id="KW-1185">Reference proteome</keyword>
<dbReference type="KEGG" id="orb:IPMB12_08895"/>
<protein>
    <recommendedName>
        <fullName evidence="5">Ubiquinone biosynthesis O-methyltransferase</fullName>
    </recommendedName>
    <alternativeName>
        <fullName evidence="5">2-polyprenyl-6-hydroxyphenol methylase</fullName>
        <ecNumber evidence="5">2.1.1.222</ecNumber>
    </alternativeName>
    <alternativeName>
        <fullName evidence="5">3-demethylubiquinone 3-O-methyltransferase</fullName>
        <ecNumber evidence="5">2.1.1.64</ecNumber>
    </alternativeName>
</protein>
<keyword evidence="3 5" id="KW-0831">Ubiquinone biosynthesis</keyword>
<dbReference type="InterPro" id="IPR029063">
    <property type="entry name" value="SAM-dependent_MTases_sf"/>
</dbReference>
<proteinExistence type="inferred from homology"/>
<dbReference type="EC" id="2.1.1.222" evidence="5"/>
<dbReference type="GO" id="GO:0032259">
    <property type="term" value="P:methylation"/>
    <property type="evidence" value="ECO:0007669"/>
    <property type="project" value="UniProtKB-KW"/>
</dbReference>
<dbReference type="PANTHER" id="PTHR43464:SF19">
    <property type="entry name" value="UBIQUINONE BIOSYNTHESIS O-METHYLTRANSFERASE, MITOCHONDRIAL"/>
    <property type="match status" value="1"/>
</dbReference>
<dbReference type="PANTHER" id="PTHR43464">
    <property type="entry name" value="METHYLTRANSFERASE"/>
    <property type="match status" value="1"/>
</dbReference>
<accession>A0A6G9ID71</accession>
<dbReference type="Pfam" id="PF13489">
    <property type="entry name" value="Methyltransf_23"/>
    <property type="match status" value="1"/>
</dbReference>
<dbReference type="RefSeq" id="WP_166916938.1">
    <property type="nucleotide sequence ID" value="NZ_CP050253.1"/>
</dbReference>
<dbReference type="InterPro" id="IPR010233">
    <property type="entry name" value="UbiG_MeTrfase"/>
</dbReference>
<dbReference type="AlphaFoldDB" id="A0A6G9ID71"/>
<reference evidence="6 7" key="1">
    <citation type="submission" date="2020-03" db="EMBL/GenBank/DDBJ databases">
        <title>Complete genome sequence of Orbus sp. IPMB12 (BCRC 80908).</title>
        <authorList>
            <person name="Lo W.-S."/>
            <person name="Chang T.-H."/>
            <person name="Kuo C.-H."/>
        </authorList>
    </citation>
    <scope>NUCLEOTIDE SEQUENCE [LARGE SCALE GENOMIC DNA]</scope>
    <source>
        <strain evidence="6 7">IPMB12</strain>
    </source>
</reference>
<dbReference type="InParanoid" id="A0A6G9ID71"/>
<comment type="function">
    <text evidence="5">O-methyltransferase that catalyzes the 2 O-methylation steps in the ubiquinone biosynthetic pathway.</text>
</comment>
<evidence type="ECO:0000256" key="1">
    <source>
        <dbReference type="ARBA" id="ARBA00022603"/>
    </source>
</evidence>